<evidence type="ECO:0000313" key="7">
    <source>
        <dbReference type="Proteomes" id="UP000294744"/>
    </source>
</evidence>
<name>A0A4R4ULN7_9PSEU</name>
<evidence type="ECO:0000256" key="3">
    <source>
        <dbReference type="ARBA" id="ARBA00023163"/>
    </source>
</evidence>
<feature type="domain" description="HTH tetR-type" evidence="5">
    <location>
        <begin position="9"/>
        <end position="69"/>
    </location>
</feature>
<organism evidence="6 7">
    <name type="scientific">Saccharopolyspora aridisoli</name>
    <dbReference type="NCBI Taxonomy" id="2530385"/>
    <lineage>
        <taxon>Bacteria</taxon>
        <taxon>Bacillati</taxon>
        <taxon>Actinomycetota</taxon>
        <taxon>Actinomycetes</taxon>
        <taxon>Pseudonocardiales</taxon>
        <taxon>Pseudonocardiaceae</taxon>
        <taxon>Saccharopolyspora</taxon>
    </lineage>
</organism>
<gene>
    <name evidence="6" type="ORF">E1161_20410</name>
</gene>
<keyword evidence="2 4" id="KW-0238">DNA-binding</keyword>
<dbReference type="InterPro" id="IPR025996">
    <property type="entry name" value="MT1864/Rv1816-like_C"/>
</dbReference>
<dbReference type="OrthoDB" id="4709966at2"/>
<dbReference type="Proteomes" id="UP000294744">
    <property type="component" value="Unassembled WGS sequence"/>
</dbReference>
<sequence>MGRKKVYDETLRLRLLDRAGELLTEGGSDALSLRDLATSAGTSTSAVYSLFGGKPDLLRALYIEGFRRLSRRLRSVDPDPDPVEDLVRLAHAYRSSALADPNYYRAIFGRHHDDQDEELANAGASAFEPLLEAVQRGIREGELVDEDPMAIASALWALVHGLVTLELSDLLRHEADGFDYAARAALRGWRTGTATR</sequence>
<evidence type="ECO:0000256" key="1">
    <source>
        <dbReference type="ARBA" id="ARBA00023015"/>
    </source>
</evidence>
<proteinExistence type="predicted"/>
<accession>A0A4R4ULN7</accession>
<dbReference type="SUPFAM" id="SSF46689">
    <property type="entry name" value="Homeodomain-like"/>
    <property type="match status" value="1"/>
</dbReference>
<dbReference type="EMBL" id="SMKV01000029">
    <property type="protein sequence ID" value="TDC89882.1"/>
    <property type="molecule type" value="Genomic_DNA"/>
</dbReference>
<dbReference type="InterPro" id="IPR050109">
    <property type="entry name" value="HTH-type_TetR-like_transc_reg"/>
</dbReference>
<dbReference type="Pfam" id="PF00440">
    <property type="entry name" value="TetR_N"/>
    <property type="match status" value="1"/>
</dbReference>
<evidence type="ECO:0000256" key="2">
    <source>
        <dbReference type="ARBA" id="ARBA00023125"/>
    </source>
</evidence>
<keyword evidence="7" id="KW-1185">Reference proteome</keyword>
<dbReference type="Pfam" id="PF13305">
    <property type="entry name" value="TetR_C_33"/>
    <property type="match status" value="1"/>
</dbReference>
<dbReference type="InterPro" id="IPR009057">
    <property type="entry name" value="Homeodomain-like_sf"/>
</dbReference>
<dbReference type="Gene3D" id="1.10.357.10">
    <property type="entry name" value="Tetracycline Repressor, domain 2"/>
    <property type="match status" value="1"/>
</dbReference>
<dbReference type="PANTHER" id="PTHR30055:SF243">
    <property type="entry name" value="HTH-TYPE TRANSCRIPTIONAL REGULATOR RV1816"/>
    <property type="match status" value="1"/>
</dbReference>
<protein>
    <submittedName>
        <fullName evidence="6">TetR/AcrR family transcriptional regulator</fullName>
    </submittedName>
</protein>
<evidence type="ECO:0000256" key="4">
    <source>
        <dbReference type="PROSITE-ProRule" id="PRU00335"/>
    </source>
</evidence>
<dbReference type="GO" id="GO:0000976">
    <property type="term" value="F:transcription cis-regulatory region binding"/>
    <property type="evidence" value="ECO:0007669"/>
    <property type="project" value="TreeGrafter"/>
</dbReference>
<dbReference type="PROSITE" id="PS50977">
    <property type="entry name" value="HTH_TETR_2"/>
    <property type="match status" value="1"/>
</dbReference>
<feature type="DNA-binding region" description="H-T-H motif" evidence="4">
    <location>
        <begin position="32"/>
        <end position="51"/>
    </location>
</feature>
<comment type="caution">
    <text evidence="6">The sequence shown here is derived from an EMBL/GenBank/DDBJ whole genome shotgun (WGS) entry which is preliminary data.</text>
</comment>
<reference evidence="6 7" key="1">
    <citation type="submission" date="2019-03" db="EMBL/GenBank/DDBJ databases">
        <title>Draft genome sequences of novel Actinobacteria.</title>
        <authorList>
            <person name="Sahin N."/>
            <person name="Ay H."/>
            <person name="Saygin H."/>
        </authorList>
    </citation>
    <scope>NUCLEOTIDE SEQUENCE [LARGE SCALE GENOMIC DNA]</scope>
    <source>
        <strain evidence="6 7">16K404</strain>
    </source>
</reference>
<dbReference type="AlphaFoldDB" id="A0A4R4ULN7"/>
<dbReference type="RefSeq" id="WP_132625692.1">
    <property type="nucleotide sequence ID" value="NZ_SMKV01000029.1"/>
</dbReference>
<dbReference type="SUPFAM" id="SSF48498">
    <property type="entry name" value="Tetracyclin repressor-like, C-terminal domain"/>
    <property type="match status" value="1"/>
</dbReference>
<dbReference type="InterPro" id="IPR001647">
    <property type="entry name" value="HTH_TetR"/>
</dbReference>
<dbReference type="GO" id="GO:0003700">
    <property type="term" value="F:DNA-binding transcription factor activity"/>
    <property type="evidence" value="ECO:0007669"/>
    <property type="project" value="TreeGrafter"/>
</dbReference>
<keyword evidence="3" id="KW-0804">Transcription</keyword>
<dbReference type="PANTHER" id="PTHR30055">
    <property type="entry name" value="HTH-TYPE TRANSCRIPTIONAL REGULATOR RUTR"/>
    <property type="match status" value="1"/>
</dbReference>
<evidence type="ECO:0000313" key="6">
    <source>
        <dbReference type="EMBL" id="TDC89882.1"/>
    </source>
</evidence>
<evidence type="ECO:0000259" key="5">
    <source>
        <dbReference type="PROSITE" id="PS50977"/>
    </source>
</evidence>
<keyword evidence="1" id="KW-0805">Transcription regulation</keyword>
<dbReference type="InterPro" id="IPR036271">
    <property type="entry name" value="Tet_transcr_reg_TetR-rel_C_sf"/>
</dbReference>